<keyword evidence="6" id="KW-0472">Membrane</keyword>
<gene>
    <name evidence="8" type="ORF">CCHLO57077_00012928</name>
</gene>
<dbReference type="InterPro" id="IPR027417">
    <property type="entry name" value="P-loop_NTPase"/>
</dbReference>
<comment type="caution">
    <text evidence="8">The sequence shown here is derived from an EMBL/GenBank/DDBJ whole genome shotgun (WGS) entry which is preliminary data.</text>
</comment>
<dbReference type="PANTHER" id="PTHR48182:SF2">
    <property type="entry name" value="PROTEIN SERAC1"/>
    <property type="match status" value="1"/>
</dbReference>
<dbReference type="GO" id="GO:0005783">
    <property type="term" value="C:endoplasmic reticulum"/>
    <property type="evidence" value="ECO:0007669"/>
    <property type="project" value="UniProtKB-SubCell"/>
</dbReference>
<keyword evidence="9" id="KW-1185">Reference proteome</keyword>
<dbReference type="GO" id="GO:0016020">
    <property type="term" value="C:membrane"/>
    <property type="evidence" value="ECO:0007669"/>
    <property type="project" value="UniProtKB-SubCell"/>
</dbReference>
<dbReference type="GO" id="GO:0005739">
    <property type="term" value="C:mitochondrion"/>
    <property type="evidence" value="ECO:0007669"/>
    <property type="project" value="UniProtKB-SubCell"/>
</dbReference>
<evidence type="ECO:0000256" key="1">
    <source>
        <dbReference type="ARBA" id="ARBA00004173"/>
    </source>
</evidence>
<comment type="subcellular location">
    <subcellularLocation>
        <location evidence="2">Endoplasmic reticulum</location>
    </subcellularLocation>
    <subcellularLocation>
        <location evidence="3">Membrane</location>
    </subcellularLocation>
    <subcellularLocation>
        <location evidence="1">Mitochondrion</location>
    </subcellularLocation>
</comment>
<keyword evidence="4" id="KW-0256">Endoplasmic reticulum</keyword>
<evidence type="ECO:0000256" key="3">
    <source>
        <dbReference type="ARBA" id="ARBA00004370"/>
    </source>
</evidence>
<dbReference type="InterPro" id="IPR049945">
    <property type="entry name" value="AAA_22"/>
</dbReference>
<dbReference type="Gene3D" id="3.40.50.300">
    <property type="entry name" value="P-loop containing nucleotide triphosphate hydrolases"/>
    <property type="match status" value="1"/>
</dbReference>
<feature type="domain" description="ORC1/DEAH AAA+ ATPase" evidence="7">
    <location>
        <begin position="287"/>
        <end position="374"/>
    </location>
</feature>
<dbReference type="Proteomes" id="UP001160390">
    <property type="component" value="Unassembled WGS sequence"/>
</dbReference>
<dbReference type="EMBL" id="CABFNP030000582">
    <property type="protein sequence ID" value="CAI6044566.1"/>
    <property type="molecule type" value="Genomic_DNA"/>
</dbReference>
<keyword evidence="5" id="KW-0496">Mitochondrion</keyword>
<accession>A0AA35LS48</accession>
<evidence type="ECO:0000313" key="8">
    <source>
        <dbReference type="EMBL" id="CAI6044566.1"/>
    </source>
</evidence>
<protein>
    <recommendedName>
        <fullName evidence="7">ORC1/DEAH AAA+ ATPase domain-containing protein</fullName>
    </recommendedName>
</protein>
<dbReference type="AlphaFoldDB" id="A0AA35LS48"/>
<dbReference type="PANTHER" id="PTHR48182">
    <property type="entry name" value="PROTEIN SERAC1"/>
    <property type="match status" value="1"/>
</dbReference>
<evidence type="ECO:0000313" key="9">
    <source>
        <dbReference type="Proteomes" id="UP001160390"/>
    </source>
</evidence>
<feature type="non-terminal residue" evidence="8">
    <location>
        <position position="1"/>
    </location>
</feature>
<evidence type="ECO:0000256" key="6">
    <source>
        <dbReference type="ARBA" id="ARBA00023136"/>
    </source>
</evidence>
<dbReference type="SUPFAM" id="SSF53474">
    <property type="entry name" value="alpha/beta-Hydrolases"/>
    <property type="match status" value="1"/>
</dbReference>
<sequence length="397" mass="44403">AKSSSIIAVRGLNPGNRDHTAHAWDTWRTPSGPTGRLWLRDALPREIPPCRIFLYEYNSTAVYGTSRATFTDKANGLLEFVRIERDGIPKSRPIIFLGHDMGGLLIKQALINAKSNARFQDIKDATYGLCFFATPYGGDERTTVRLGRSLANTAIRAGFKKGDNVVPRESALMGLASDREAVVMLKATHGKVCNFGDSEDDQINLKTVQSNLQGLCQWSLEKSESLVGLRNSTTLAPSQTHTGEFERATPQAHYYLPLSKNKSFTGREDILAELQNKHYVQSQYSRIAISGLGGVGKTQIALQLAHWVRENRPEVSIFWISALSNASFEHAYMEIAKELPIPLNNHTEDLKQTVRRYLSVNQARPWLLIVDNVDDKDMFFPSSSSNGFYHFLPENDD</sequence>
<organism evidence="8 9">
    <name type="scientific">Clonostachys chloroleuca</name>
    <dbReference type="NCBI Taxonomy" id="1926264"/>
    <lineage>
        <taxon>Eukaryota</taxon>
        <taxon>Fungi</taxon>
        <taxon>Dikarya</taxon>
        <taxon>Ascomycota</taxon>
        <taxon>Pezizomycotina</taxon>
        <taxon>Sordariomycetes</taxon>
        <taxon>Hypocreomycetidae</taxon>
        <taxon>Hypocreales</taxon>
        <taxon>Bionectriaceae</taxon>
        <taxon>Clonostachys</taxon>
    </lineage>
</organism>
<dbReference type="Pfam" id="PF13401">
    <property type="entry name" value="AAA_22"/>
    <property type="match status" value="1"/>
</dbReference>
<evidence type="ECO:0000259" key="7">
    <source>
        <dbReference type="Pfam" id="PF13401"/>
    </source>
</evidence>
<evidence type="ECO:0000256" key="2">
    <source>
        <dbReference type="ARBA" id="ARBA00004240"/>
    </source>
</evidence>
<dbReference type="InterPro" id="IPR029058">
    <property type="entry name" value="AB_hydrolase_fold"/>
</dbReference>
<reference evidence="8" key="1">
    <citation type="submission" date="2023-01" db="EMBL/GenBank/DDBJ databases">
        <authorList>
            <person name="Piombo E."/>
        </authorList>
    </citation>
    <scope>NUCLEOTIDE SEQUENCE</scope>
</reference>
<evidence type="ECO:0000256" key="4">
    <source>
        <dbReference type="ARBA" id="ARBA00022824"/>
    </source>
</evidence>
<name>A0AA35LS48_9HYPO</name>
<dbReference type="GO" id="GO:0016887">
    <property type="term" value="F:ATP hydrolysis activity"/>
    <property type="evidence" value="ECO:0007669"/>
    <property type="project" value="InterPro"/>
</dbReference>
<dbReference type="InterPro" id="IPR052374">
    <property type="entry name" value="SERAC1"/>
</dbReference>
<evidence type="ECO:0000256" key="5">
    <source>
        <dbReference type="ARBA" id="ARBA00023128"/>
    </source>
</evidence>
<dbReference type="SUPFAM" id="SSF52540">
    <property type="entry name" value="P-loop containing nucleoside triphosphate hydrolases"/>
    <property type="match status" value="1"/>
</dbReference>
<proteinExistence type="predicted"/>
<dbReference type="Gene3D" id="3.40.50.1820">
    <property type="entry name" value="alpha/beta hydrolase"/>
    <property type="match status" value="1"/>
</dbReference>
<feature type="non-terminal residue" evidence="8">
    <location>
        <position position="397"/>
    </location>
</feature>